<dbReference type="OrthoDB" id="198066at2759"/>
<dbReference type="EMBL" id="FN648641">
    <property type="protein sequence ID" value="CBN77319.1"/>
    <property type="molecule type" value="Genomic_DNA"/>
</dbReference>
<gene>
    <name evidence="2" type="ORF">Esi_0044_0123</name>
</gene>
<protein>
    <submittedName>
        <fullName evidence="2">Uncharacterized protein</fullName>
    </submittedName>
</protein>
<evidence type="ECO:0000256" key="1">
    <source>
        <dbReference type="SAM" id="Phobius"/>
    </source>
</evidence>
<dbReference type="eggNOG" id="ENOG502S9UJ">
    <property type="taxonomic scope" value="Eukaryota"/>
</dbReference>
<dbReference type="Proteomes" id="UP000002630">
    <property type="component" value="Linkage Group LG22"/>
</dbReference>
<feature type="transmembrane region" description="Helical" evidence="1">
    <location>
        <begin position="6"/>
        <end position="26"/>
    </location>
</feature>
<keyword evidence="1" id="KW-1133">Transmembrane helix</keyword>
<sequence>MLVWQVWIGLAAVLFFPVLLVLVNVMKNRRISGELRWDKLYMRAVVDDEEHWNLGWRLEDLAKQTLNQRARMAVLLETLKNTPLPDLKHSGVFSIPKAAKAAAAWVGGGGGGTGDGAPRGAEGEEEGGGVSRAVSFSKVFAEEENLNRVVAISCATRPNVYVQVGMHPMVASAEAGCKVYSAATSLDPHALFEKIELGEGRFALRAFSNRRFLRVVPPPPTTGWSDWTVWALEVGAPEVGLPEVFQMRDGMVYSEVMHGYLSCSGAGAEAEVKGFVGEYLWQNEESYQLIFDQVSHEAVERARLLRDVSRAVNYRQQREADEYIEAAERDAERRNNRKRITIAVCIPMTSRGTLMNSPYDSPVWTHAFSTFLSSTDFGHPRFRFHWYFGFDAGDPIYDAAGAAAHLHKQFGKLAIEEFRRQGLTANDVEHRWRDGSLRLKAKHYLGMEHAPSYVVSALMQDAYDDGCDYLYQINDDTLINTPGWAEVFTSALRDNPLGRNVGVTGPADTNNRRILTHAFVHRTHIDIFGRFFPLSFKNWWSDDWISNVYGREHTLRDHAVTITHDVRSQKEDAPNRYDVDTSAERSLLKELKIGWSGAPPREFGFERDVM</sequence>
<keyword evidence="1" id="KW-0472">Membrane</keyword>
<keyword evidence="3" id="KW-1185">Reference proteome</keyword>
<dbReference type="AlphaFoldDB" id="D8LNG2"/>
<dbReference type="InParanoid" id="D8LNG2"/>
<evidence type="ECO:0000313" key="2">
    <source>
        <dbReference type="EMBL" id="CBN77319.1"/>
    </source>
</evidence>
<keyword evidence="1" id="KW-0812">Transmembrane</keyword>
<accession>D8LNG2</accession>
<reference evidence="2 3" key="1">
    <citation type="journal article" date="2010" name="Nature">
        <title>The Ectocarpus genome and the independent evolution of multicellularity in brown algae.</title>
        <authorList>
            <person name="Cock J.M."/>
            <person name="Sterck L."/>
            <person name="Rouze P."/>
            <person name="Scornet D."/>
            <person name="Allen A.E."/>
            <person name="Amoutzias G."/>
            <person name="Anthouard V."/>
            <person name="Artiguenave F."/>
            <person name="Aury J.M."/>
            <person name="Badger J.H."/>
            <person name="Beszteri B."/>
            <person name="Billiau K."/>
            <person name="Bonnet E."/>
            <person name="Bothwell J.H."/>
            <person name="Bowler C."/>
            <person name="Boyen C."/>
            <person name="Brownlee C."/>
            <person name="Carrano C.J."/>
            <person name="Charrier B."/>
            <person name="Cho G.Y."/>
            <person name="Coelho S.M."/>
            <person name="Collen J."/>
            <person name="Corre E."/>
            <person name="Da Silva C."/>
            <person name="Delage L."/>
            <person name="Delaroque N."/>
            <person name="Dittami S.M."/>
            <person name="Doulbeau S."/>
            <person name="Elias M."/>
            <person name="Farnham G."/>
            <person name="Gachon C.M."/>
            <person name="Gschloessl B."/>
            <person name="Heesch S."/>
            <person name="Jabbari K."/>
            <person name="Jubin C."/>
            <person name="Kawai H."/>
            <person name="Kimura K."/>
            <person name="Kloareg B."/>
            <person name="Kupper F.C."/>
            <person name="Lang D."/>
            <person name="Le Bail A."/>
            <person name="Leblanc C."/>
            <person name="Lerouge P."/>
            <person name="Lohr M."/>
            <person name="Lopez P.J."/>
            <person name="Martens C."/>
            <person name="Maumus F."/>
            <person name="Michel G."/>
            <person name="Miranda-Saavedra D."/>
            <person name="Morales J."/>
            <person name="Moreau H."/>
            <person name="Motomura T."/>
            <person name="Nagasato C."/>
            <person name="Napoli C.A."/>
            <person name="Nelson D.R."/>
            <person name="Nyvall-Collen P."/>
            <person name="Peters A.F."/>
            <person name="Pommier C."/>
            <person name="Potin P."/>
            <person name="Poulain J."/>
            <person name="Quesneville H."/>
            <person name="Read B."/>
            <person name="Rensing S.A."/>
            <person name="Ritter A."/>
            <person name="Rousvoal S."/>
            <person name="Samanta M."/>
            <person name="Samson G."/>
            <person name="Schroeder D.C."/>
            <person name="Segurens B."/>
            <person name="Strittmatter M."/>
            <person name="Tonon T."/>
            <person name="Tregear J.W."/>
            <person name="Valentin K."/>
            <person name="von Dassow P."/>
            <person name="Yamagishi T."/>
            <person name="Van de Peer Y."/>
            <person name="Wincker P."/>
        </authorList>
    </citation>
    <scope>NUCLEOTIDE SEQUENCE [LARGE SCALE GENOMIC DNA]</scope>
    <source>
        <strain evidence="3">Ec32 / CCAP1310/4</strain>
    </source>
</reference>
<proteinExistence type="predicted"/>
<evidence type="ECO:0000313" key="3">
    <source>
        <dbReference type="Proteomes" id="UP000002630"/>
    </source>
</evidence>
<dbReference type="EMBL" id="FN649747">
    <property type="protein sequence ID" value="CBN77319.1"/>
    <property type="molecule type" value="Genomic_DNA"/>
</dbReference>
<name>D8LNG2_ECTSI</name>
<organism evidence="2 3">
    <name type="scientific">Ectocarpus siliculosus</name>
    <name type="common">Brown alga</name>
    <name type="synonym">Conferva siliculosa</name>
    <dbReference type="NCBI Taxonomy" id="2880"/>
    <lineage>
        <taxon>Eukaryota</taxon>
        <taxon>Sar</taxon>
        <taxon>Stramenopiles</taxon>
        <taxon>Ochrophyta</taxon>
        <taxon>PX clade</taxon>
        <taxon>Phaeophyceae</taxon>
        <taxon>Ectocarpales</taxon>
        <taxon>Ectocarpaceae</taxon>
        <taxon>Ectocarpus</taxon>
    </lineage>
</organism>